<sequence length="321" mass="32922">MITLESLGASAGHEFPRAVDIREVGPRDGLQLEQPVTLQQKIEFIDALARTGVKRIEVTSFVSPSAVPALADAPELARELRRWPDIEFCALVAGYGGAKRALAAGVNHLQYVISASEGHARANAGKSVQESVEAGKAIIELVHAAGGICEVIIATAFDCPFDGPTPPEAVAGITAELVGAGADRLTLADTIGTATPDRVLALVQTVRPLCPEAAVGLHLHNTRDTAMANVLAALLVGVTDFDAAVGGLGGCPFAPGASGNLATEDLVNFLEDIGVSTGLDLEELAAAGSLVSGFLGRSLNSALSKCAPRIGFTYASIPTAV</sequence>
<protein>
    <submittedName>
        <fullName evidence="5">Hydroxymethylglutaryl-CoA lyase</fullName>
        <ecNumber evidence="5">4.1.3.4</ecNumber>
    </submittedName>
</protein>
<organism evidence="5 6">
    <name type="scientific">Pseudarthrobacter enclensis</name>
    <dbReference type="NCBI Taxonomy" id="993070"/>
    <lineage>
        <taxon>Bacteria</taxon>
        <taxon>Bacillati</taxon>
        <taxon>Actinomycetota</taxon>
        <taxon>Actinomycetes</taxon>
        <taxon>Micrococcales</taxon>
        <taxon>Micrococcaceae</taxon>
        <taxon>Pseudarthrobacter</taxon>
    </lineage>
</organism>
<dbReference type="InterPro" id="IPR043594">
    <property type="entry name" value="HMGL"/>
</dbReference>
<dbReference type="Pfam" id="PF00682">
    <property type="entry name" value="HMGL-like"/>
    <property type="match status" value="1"/>
</dbReference>
<dbReference type="EC" id="4.1.3.4" evidence="5"/>
<dbReference type="InterPro" id="IPR000891">
    <property type="entry name" value="PYR_CT"/>
</dbReference>
<name>A0ABT9RZV6_9MICC</name>
<gene>
    <name evidence="5" type="ORF">J2X98_003904</name>
</gene>
<dbReference type="GO" id="GO:0004419">
    <property type="term" value="F:hydroxymethylglutaryl-CoA lyase activity"/>
    <property type="evidence" value="ECO:0007669"/>
    <property type="project" value="UniProtKB-EC"/>
</dbReference>
<evidence type="ECO:0000256" key="1">
    <source>
        <dbReference type="ARBA" id="ARBA00009405"/>
    </source>
</evidence>
<keyword evidence="2" id="KW-0479">Metal-binding</keyword>
<evidence type="ECO:0000313" key="5">
    <source>
        <dbReference type="EMBL" id="MDP9890290.1"/>
    </source>
</evidence>
<feature type="domain" description="Pyruvate carboxyltransferase" evidence="4">
    <location>
        <begin position="19"/>
        <end position="285"/>
    </location>
</feature>
<dbReference type="CDD" id="cd07938">
    <property type="entry name" value="DRE_TIM_HMGL"/>
    <property type="match status" value="1"/>
</dbReference>
<dbReference type="Proteomes" id="UP001226577">
    <property type="component" value="Unassembled WGS sequence"/>
</dbReference>
<dbReference type="Gene3D" id="3.20.20.70">
    <property type="entry name" value="Aldolase class I"/>
    <property type="match status" value="1"/>
</dbReference>
<comment type="caution">
    <text evidence="5">The sequence shown here is derived from an EMBL/GenBank/DDBJ whole genome shotgun (WGS) entry which is preliminary data.</text>
</comment>
<proteinExistence type="inferred from homology"/>
<comment type="similarity">
    <text evidence="1">Belongs to the HMG-CoA lyase family.</text>
</comment>
<evidence type="ECO:0000259" key="4">
    <source>
        <dbReference type="PROSITE" id="PS50991"/>
    </source>
</evidence>
<keyword evidence="6" id="KW-1185">Reference proteome</keyword>
<dbReference type="PANTHER" id="PTHR42738">
    <property type="entry name" value="HYDROXYMETHYLGLUTARYL-COA LYASE"/>
    <property type="match status" value="1"/>
</dbReference>
<dbReference type="RefSeq" id="WP_307311391.1">
    <property type="nucleotide sequence ID" value="NZ_JAUSRE010000025.1"/>
</dbReference>
<dbReference type="InterPro" id="IPR013785">
    <property type="entry name" value="Aldolase_TIM"/>
</dbReference>
<dbReference type="PROSITE" id="PS50991">
    <property type="entry name" value="PYR_CT"/>
    <property type="match status" value="1"/>
</dbReference>
<dbReference type="EMBL" id="JAUSRE010000025">
    <property type="protein sequence ID" value="MDP9890290.1"/>
    <property type="molecule type" value="Genomic_DNA"/>
</dbReference>
<keyword evidence="3 5" id="KW-0456">Lyase</keyword>
<reference evidence="5 6" key="1">
    <citation type="submission" date="2023-07" db="EMBL/GenBank/DDBJ databases">
        <title>Sorghum-associated microbial communities from plants grown in Nebraska, USA.</title>
        <authorList>
            <person name="Schachtman D."/>
        </authorList>
    </citation>
    <scope>NUCLEOTIDE SEQUENCE [LARGE SCALE GENOMIC DNA]</scope>
    <source>
        <strain evidence="5 6">CC222</strain>
    </source>
</reference>
<dbReference type="SUPFAM" id="SSF51569">
    <property type="entry name" value="Aldolase"/>
    <property type="match status" value="1"/>
</dbReference>
<evidence type="ECO:0000256" key="2">
    <source>
        <dbReference type="ARBA" id="ARBA00022723"/>
    </source>
</evidence>
<evidence type="ECO:0000313" key="6">
    <source>
        <dbReference type="Proteomes" id="UP001226577"/>
    </source>
</evidence>
<accession>A0ABT9RZV6</accession>
<dbReference type="PANTHER" id="PTHR42738:SF7">
    <property type="entry name" value="HYDROXYMETHYLGLUTARYL-COA LYASE"/>
    <property type="match status" value="1"/>
</dbReference>
<dbReference type="NCBIfam" id="NF004283">
    <property type="entry name" value="PRK05692.1"/>
    <property type="match status" value="1"/>
</dbReference>
<evidence type="ECO:0000256" key="3">
    <source>
        <dbReference type="ARBA" id="ARBA00023239"/>
    </source>
</evidence>